<gene>
    <name evidence="8" type="ORF">QI30_11520</name>
</gene>
<keyword evidence="2 6" id="KW-1003">Cell membrane</keyword>
<dbReference type="Pfam" id="PF09335">
    <property type="entry name" value="VTT_dom"/>
    <property type="match status" value="1"/>
</dbReference>
<comment type="subcellular location">
    <subcellularLocation>
        <location evidence="1 6">Cell membrane</location>
        <topology evidence="1 6">Multi-pass membrane protein</topology>
    </subcellularLocation>
</comment>
<evidence type="ECO:0000256" key="4">
    <source>
        <dbReference type="ARBA" id="ARBA00022989"/>
    </source>
</evidence>
<dbReference type="PANTHER" id="PTHR12677:SF55">
    <property type="entry name" value="UNDECAPRENYL PHOSPHATE TRANSPORTER SAOUHSC_00901-RELATED"/>
    <property type="match status" value="1"/>
</dbReference>
<organism evidence="8 9">
    <name type="scientific">Candidatus Kurthia intestinigallinarum</name>
    <dbReference type="NCBI Taxonomy" id="1562256"/>
    <lineage>
        <taxon>Bacteria</taxon>
        <taxon>Bacillati</taxon>
        <taxon>Bacillota</taxon>
        <taxon>Bacilli</taxon>
        <taxon>Bacillales</taxon>
        <taxon>Caryophanaceae</taxon>
        <taxon>Kurthia</taxon>
    </lineage>
</organism>
<reference evidence="8 9" key="1">
    <citation type="submission" date="2014-11" db="EMBL/GenBank/DDBJ databases">
        <title>Genome sequence and analysis of novel Kurthia sp.</title>
        <authorList>
            <person name="Lawson J.N."/>
            <person name="Gonzalez J.E."/>
            <person name="Rinauldi L."/>
            <person name="Xuan Z."/>
            <person name="Firman A."/>
            <person name="Shaddox L."/>
            <person name="Trudeau A."/>
            <person name="Shah S."/>
            <person name="Reiman D."/>
        </authorList>
    </citation>
    <scope>NUCLEOTIDE SEQUENCE [LARGE SCALE GENOMIC DNA]</scope>
    <source>
        <strain evidence="8 9">3B1D</strain>
    </source>
</reference>
<dbReference type="RefSeq" id="WP_126990867.1">
    <property type="nucleotide sequence ID" value="NZ_JTFC01000031.1"/>
</dbReference>
<dbReference type="InterPro" id="IPR032816">
    <property type="entry name" value="VTT_dom"/>
</dbReference>
<dbReference type="GO" id="GO:0005886">
    <property type="term" value="C:plasma membrane"/>
    <property type="evidence" value="ECO:0007669"/>
    <property type="project" value="UniProtKB-SubCell"/>
</dbReference>
<evidence type="ECO:0000256" key="1">
    <source>
        <dbReference type="ARBA" id="ARBA00004651"/>
    </source>
</evidence>
<evidence type="ECO:0000256" key="2">
    <source>
        <dbReference type="ARBA" id="ARBA00022475"/>
    </source>
</evidence>
<sequence>MPAWLTVENFQAVAQQHQFIGMLLAFLLPFFEAFLPVLPLAAFVVANASAYGMWMGFLLSWTGSVAGAYCVFLLVRRFGHAKVFRFITERKAVTKLIKWVEYHGFTPLFVLLCFPFTPTSIVNVVAGLSKLKKKHYFVTILLAKIIQLLVISWIGSDLRALITQPERSIIVVLVILIMWGGGKYAEKRMNAKMIQDLNNKQKKPSDD</sequence>
<evidence type="ECO:0000259" key="7">
    <source>
        <dbReference type="Pfam" id="PF09335"/>
    </source>
</evidence>
<feature type="transmembrane region" description="Helical" evidence="6">
    <location>
        <begin position="20"/>
        <end position="46"/>
    </location>
</feature>
<dbReference type="PANTHER" id="PTHR12677">
    <property type="entry name" value="GOLGI APPARATUS MEMBRANE PROTEIN TVP38-RELATED"/>
    <property type="match status" value="1"/>
</dbReference>
<evidence type="ECO:0000313" key="9">
    <source>
        <dbReference type="Proteomes" id="UP000288623"/>
    </source>
</evidence>
<evidence type="ECO:0000256" key="3">
    <source>
        <dbReference type="ARBA" id="ARBA00022692"/>
    </source>
</evidence>
<evidence type="ECO:0000256" key="6">
    <source>
        <dbReference type="RuleBase" id="RU366058"/>
    </source>
</evidence>
<dbReference type="OrthoDB" id="1651121at2"/>
<name>A0A433RTQ1_9BACL</name>
<evidence type="ECO:0000256" key="5">
    <source>
        <dbReference type="ARBA" id="ARBA00023136"/>
    </source>
</evidence>
<dbReference type="AlphaFoldDB" id="A0A433RTQ1"/>
<protein>
    <recommendedName>
        <fullName evidence="6">TVP38/TMEM64 family membrane protein</fullName>
    </recommendedName>
</protein>
<feature type="transmembrane region" description="Helical" evidence="6">
    <location>
        <begin position="167"/>
        <end position="185"/>
    </location>
</feature>
<dbReference type="Proteomes" id="UP000288623">
    <property type="component" value="Unassembled WGS sequence"/>
</dbReference>
<dbReference type="InterPro" id="IPR015414">
    <property type="entry name" value="TMEM64"/>
</dbReference>
<feature type="transmembrane region" description="Helical" evidence="6">
    <location>
        <begin position="53"/>
        <end position="75"/>
    </location>
</feature>
<keyword evidence="5 6" id="KW-0472">Membrane</keyword>
<keyword evidence="3 6" id="KW-0812">Transmembrane</keyword>
<accession>A0A433RTQ1</accession>
<comment type="similarity">
    <text evidence="6">Belongs to the TVP38/TMEM64 family.</text>
</comment>
<keyword evidence="4 6" id="KW-1133">Transmembrane helix</keyword>
<comment type="caution">
    <text evidence="8">The sequence shown here is derived from an EMBL/GenBank/DDBJ whole genome shotgun (WGS) entry which is preliminary data.</text>
</comment>
<evidence type="ECO:0000313" key="8">
    <source>
        <dbReference type="EMBL" id="RUS55547.1"/>
    </source>
</evidence>
<proteinExistence type="inferred from homology"/>
<dbReference type="EMBL" id="JTFC01000031">
    <property type="protein sequence ID" value="RUS55547.1"/>
    <property type="molecule type" value="Genomic_DNA"/>
</dbReference>
<keyword evidence="9" id="KW-1185">Reference proteome</keyword>
<feature type="transmembrane region" description="Helical" evidence="6">
    <location>
        <begin position="136"/>
        <end position="155"/>
    </location>
</feature>
<feature type="domain" description="VTT" evidence="7">
    <location>
        <begin position="39"/>
        <end position="156"/>
    </location>
</feature>
<feature type="transmembrane region" description="Helical" evidence="6">
    <location>
        <begin position="108"/>
        <end position="129"/>
    </location>
</feature>